<evidence type="ECO:0000313" key="3">
    <source>
        <dbReference type="EMBL" id="MBB5840388.1"/>
    </source>
</evidence>
<dbReference type="RefSeq" id="WP_184802707.1">
    <property type="nucleotide sequence ID" value="NZ_JACHMY010000001.1"/>
</dbReference>
<dbReference type="Proteomes" id="UP000549971">
    <property type="component" value="Unassembled WGS sequence"/>
</dbReference>
<evidence type="ECO:0008006" key="5">
    <source>
        <dbReference type="Google" id="ProtNLM"/>
    </source>
</evidence>
<keyword evidence="4" id="KW-1185">Reference proteome</keyword>
<comment type="caution">
    <text evidence="3">The sequence shown here is derived from an EMBL/GenBank/DDBJ whole genome shotgun (WGS) entry which is preliminary data.</text>
</comment>
<accession>A0A7W9JF71</accession>
<keyword evidence="2" id="KW-0472">Membrane</keyword>
<keyword evidence="2" id="KW-1133">Transmembrane helix</keyword>
<sequence>MLPLATFPTLFPGFGNPFDVIWWVLLGLKLVALLDAAFRPRQVFVAADKLTKPGWVLILATFSLCQIFQGGWLSFFGLIGIVAAGVYLVDARPALRAASGRGRGGGWGIRRRRGPRPL</sequence>
<dbReference type="EMBL" id="JACHMY010000001">
    <property type="protein sequence ID" value="MBB5840388.1"/>
    <property type="molecule type" value="Genomic_DNA"/>
</dbReference>
<evidence type="ECO:0000313" key="4">
    <source>
        <dbReference type="Proteomes" id="UP000549971"/>
    </source>
</evidence>
<name>A0A7W9JF71_9ACTN</name>
<evidence type="ECO:0000256" key="2">
    <source>
        <dbReference type="SAM" id="Phobius"/>
    </source>
</evidence>
<proteinExistence type="predicted"/>
<reference evidence="3 4" key="1">
    <citation type="submission" date="2020-08" db="EMBL/GenBank/DDBJ databases">
        <title>Sequencing the genomes of 1000 actinobacteria strains.</title>
        <authorList>
            <person name="Klenk H.-P."/>
        </authorList>
    </citation>
    <scope>NUCLEOTIDE SEQUENCE [LARGE SCALE GENOMIC DNA]</scope>
    <source>
        <strain evidence="3 4">DSM 28967</strain>
    </source>
</reference>
<feature type="region of interest" description="Disordered" evidence="1">
    <location>
        <begin position="99"/>
        <end position="118"/>
    </location>
</feature>
<evidence type="ECO:0000256" key="1">
    <source>
        <dbReference type="SAM" id="MobiDB-lite"/>
    </source>
</evidence>
<dbReference type="AlphaFoldDB" id="A0A7W9JF71"/>
<dbReference type="InterPro" id="IPR019662">
    <property type="entry name" value="DUF2516"/>
</dbReference>
<organism evidence="3 4">
    <name type="scientific">Kribbella italica</name>
    <dbReference type="NCBI Taxonomy" id="1540520"/>
    <lineage>
        <taxon>Bacteria</taxon>
        <taxon>Bacillati</taxon>
        <taxon>Actinomycetota</taxon>
        <taxon>Actinomycetes</taxon>
        <taxon>Propionibacteriales</taxon>
        <taxon>Kribbellaceae</taxon>
        <taxon>Kribbella</taxon>
    </lineage>
</organism>
<keyword evidence="2" id="KW-0812">Transmembrane</keyword>
<feature type="compositionally biased region" description="Basic residues" evidence="1">
    <location>
        <begin position="109"/>
        <end position="118"/>
    </location>
</feature>
<feature type="transmembrane region" description="Helical" evidence="2">
    <location>
        <begin position="75"/>
        <end position="95"/>
    </location>
</feature>
<gene>
    <name evidence="3" type="ORF">HDA39_007122</name>
</gene>
<dbReference type="Pfam" id="PF10724">
    <property type="entry name" value="DUF2516"/>
    <property type="match status" value="1"/>
</dbReference>
<protein>
    <recommendedName>
        <fullName evidence="5">DUF2516 family protein</fullName>
    </recommendedName>
</protein>